<evidence type="ECO:0000313" key="9">
    <source>
        <dbReference type="Proteomes" id="UP000001946"/>
    </source>
</evidence>
<comment type="cofactor">
    <cofactor evidence="5">
        <name>Ni(2+)</name>
        <dbReference type="ChEBI" id="CHEBI:49786"/>
    </cofactor>
</comment>
<keyword evidence="5" id="KW-0533">Nickel</keyword>
<dbReference type="InterPro" id="IPR029014">
    <property type="entry name" value="NiFe-Hase_large"/>
</dbReference>
<dbReference type="GO" id="GO:0016151">
    <property type="term" value="F:nickel cation binding"/>
    <property type="evidence" value="ECO:0007669"/>
    <property type="project" value="InterPro"/>
</dbReference>
<dbReference type="InterPro" id="IPR020396">
    <property type="entry name" value="NADH_UbQ_OxRdtase_CS"/>
</dbReference>
<dbReference type="PANTHER" id="PTHR43485">
    <property type="entry name" value="HYDROGENASE-4 COMPONENT G"/>
    <property type="match status" value="1"/>
</dbReference>
<dbReference type="SUPFAM" id="SSF143243">
    <property type="entry name" value="Nqo5-like"/>
    <property type="match status" value="1"/>
</dbReference>
<dbReference type="InterPro" id="IPR001135">
    <property type="entry name" value="NADH_Q_OxRdtase_suD"/>
</dbReference>
<feature type="binding site" evidence="5">
    <location>
        <position position="515"/>
    </location>
    <ligand>
        <name>Mg(2+)</name>
        <dbReference type="ChEBI" id="CHEBI:18420"/>
    </ligand>
</feature>
<organism evidence="8 9">
    <name type="scientific">Desulfitobacterium hafniense (strain Y51)</name>
    <dbReference type="NCBI Taxonomy" id="138119"/>
    <lineage>
        <taxon>Bacteria</taxon>
        <taxon>Bacillati</taxon>
        <taxon>Bacillota</taxon>
        <taxon>Clostridia</taxon>
        <taxon>Eubacteriales</taxon>
        <taxon>Desulfitobacteriaceae</taxon>
        <taxon>Desulfitobacterium</taxon>
    </lineage>
</organism>
<evidence type="ECO:0000256" key="5">
    <source>
        <dbReference type="PIRSR" id="PIRSR601501-1"/>
    </source>
</evidence>
<dbReference type="Gene3D" id="3.30.460.80">
    <property type="entry name" value="NADH:ubiquinone oxidoreductase, 30kDa subunit"/>
    <property type="match status" value="1"/>
</dbReference>
<keyword evidence="5" id="KW-0408">Iron</keyword>
<gene>
    <name evidence="8" type="primary">hycE</name>
    <name evidence="8" type="ordered locus">DSY3115</name>
</gene>
<evidence type="ECO:0000259" key="6">
    <source>
        <dbReference type="Pfam" id="PF00329"/>
    </source>
</evidence>
<dbReference type="Pfam" id="PF00374">
    <property type="entry name" value="NiFeSe_Hases"/>
    <property type="match status" value="1"/>
</dbReference>
<keyword evidence="5" id="KW-0479">Metal-binding</keyword>
<feature type="domain" description="NADH-quinone oxidoreductase subunit D" evidence="7">
    <location>
        <begin position="487"/>
        <end position="554"/>
    </location>
</feature>
<keyword evidence="2" id="KW-0813">Transport</keyword>
<evidence type="ECO:0000256" key="1">
    <source>
        <dbReference type="ARBA" id="ARBA00004202"/>
    </source>
</evidence>
<dbReference type="GO" id="GO:0016651">
    <property type="term" value="F:oxidoreductase activity, acting on NAD(P)H"/>
    <property type="evidence" value="ECO:0007669"/>
    <property type="project" value="InterPro"/>
</dbReference>
<feature type="domain" description="NADH:ubiquinone oxidoreductase 30kDa subunit" evidence="6">
    <location>
        <begin position="37"/>
        <end position="154"/>
    </location>
</feature>
<reference evidence="8 9" key="1">
    <citation type="journal article" date="2006" name="J. Bacteriol.">
        <title>Complete genome sequence of the dehalorespiring bacterium Desulfitobacterium hafniense Y51 and comparison with Dehalococcoides ethenogenes 195.</title>
        <authorList>
            <person name="Nonaka H."/>
            <person name="Keresztes G."/>
            <person name="Shinoda Y."/>
            <person name="Ikenaga Y."/>
            <person name="Abe M."/>
            <person name="Naito K."/>
            <person name="Inatomi K."/>
            <person name="Furukawa K."/>
            <person name="Inui M."/>
            <person name="Yukawa H."/>
        </authorList>
    </citation>
    <scope>NUCLEOTIDE SEQUENCE [LARGE SCALE GENOMIC DNA]</scope>
    <source>
        <strain evidence="8 9">Y51</strain>
    </source>
</reference>
<evidence type="ECO:0000259" key="7">
    <source>
        <dbReference type="Pfam" id="PF00346"/>
    </source>
</evidence>
<feature type="domain" description="NADH-quinone oxidoreductase subunit D" evidence="7">
    <location>
        <begin position="311"/>
        <end position="458"/>
    </location>
</feature>
<dbReference type="PROSITE" id="PS00542">
    <property type="entry name" value="COMPLEX1_30K"/>
    <property type="match status" value="1"/>
</dbReference>
<feature type="binding site" evidence="5">
    <location>
        <position position="230"/>
    </location>
    <ligand>
        <name>Mg(2+)</name>
        <dbReference type="ChEBI" id="CHEBI:18420"/>
    </ligand>
</feature>
<dbReference type="AlphaFoldDB" id="Q24ST8"/>
<dbReference type="KEGG" id="dsy:DSY3115"/>
<dbReference type="Proteomes" id="UP000001946">
    <property type="component" value="Chromosome"/>
</dbReference>
<feature type="binding site" evidence="5">
    <location>
        <position position="249"/>
    </location>
    <ligand>
        <name>Ni(2+)</name>
        <dbReference type="ChEBI" id="CHEBI:49786"/>
    </ligand>
</feature>
<dbReference type="EMBL" id="AP008230">
    <property type="protein sequence ID" value="BAE84904.1"/>
    <property type="molecule type" value="Genomic_DNA"/>
</dbReference>
<protein>
    <submittedName>
        <fullName evidence="8">Formate hydrogenlyase subunit 5</fullName>
    </submittedName>
</protein>
<keyword evidence="3" id="KW-0560">Oxidoreductase</keyword>
<evidence type="ECO:0000256" key="4">
    <source>
        <dbReference type="ARBA" id="ARBA00023027"/>
    </source>
</evidence>
<dbReference type="eggNOG" id="COG3261">
    <property type="taxonomic scope" value="Bacteria"/>
</dbReference>
<keyword evidence="9" id="KW-1185">Reference proteome</keyword>
<dbReference type="GO" id="GO:0051287">
    <property type="term" value="F:NAD binding"/>
    <property type="evidence" value="ECO:0007669"/>
    <property type="project" value="InterPro"/>
</dbReference>
<sequence length="554" mass="62027">MGSMESSASLRNYFEERVLKQPEGFSFGLWTKNEGLVWLKPACLPEVMEQLWLKVPSRPLLMTHVGNDERSLGHGFVIYLLLHFPGDFTLTLGARGIEKSFPSLTLLCPALNWPEREVRDLLGLHPDGHPDPRPLVLHPGWTGGFYPLRKPCPETPASIGGECPGEALKEVSFNPQPLSFTEAEGEGTFEIPVGPVHAGIIEPGHFRFQTIGETVLHLDAQLFYTHKGIEKLLEGKDLEEGLKIVERVCGVCAVSHALAYCEAVEKLKGMEVPRWILGWRTVLAELERLYNHVGDIGNLCAGVGFALGNVNALQNKEQLQRLNHQLFGHRFLRGNITPGGVKKIPQGEERAYLQRRLAELEQDFEEWLPLIQEHDGFRQRAITTGVLSKQSALDLGVTGPAARASGISQDWRERHAHLLYEELKMEPQVEQEGDVWSRLMVRVREVKQSFALLAELLEGDFLQDTVEQGDFDLNGSGAFSPQPYSFAWGCAESPRGTDVIWLMLDDEGKIYRCRIRSASYANWAAVPLAVQGNIVPDFPLINKSFELCYSCCDR</sequence>
<accession>Q24ST8</accession>
<dbReference type="HOGENOM" id="CLU_015134_3_1_9"/>
<keyword evidence="5" id="KW-0460">Magnesium</keyword>
<feature type="binding site" evidence="5">
    <location>
        <position position="252"/>
    </location>
    <ligand>
        <name>Ni(2+)</name>
        <dbReference type="ChEBI" id="CHEBI:49786"/>
    </ligand>
</feature>
<dbReference type="Pfam" id="PF00346">
    <property type="entry name" value="Complex1_49kDa"/>
    <property type="match status" value="2"/>
</dbReference>
<proteinExistence type="predicted"/>
<dbReference type="Pfam" id="PF00329">
    <property type="entry name" value="Complex1_30kDa"/>
    <property type="match status" value="1"/>
</dbReference>
<dbReference type="InterPro" id="IPR037232">
    <property type="entry name" value="NADH_quin_OxRdtase_su_C/D-like"/>
</dbReference>
<dbReference type="GO" id="GO:0005886">
    <property type="term" value="C:plasma membrane"/>
    <property type="evidence" value="ECO:0007669"/>
    <property type="project" value="UniProtKB-SubCell"/>
</dbReference>
<dbReference type="GO" id="GO:0008137">
    <property type="term" value="F:NADH dehydrogenase (ubiquinone) activity"/>
    <property type="evidence" value="ECO:0007669"/>
    <property type="project" value="InterPro"/>
</dbReference>
<dbReference type="PANTHER" id="PTHR43485:SF1">
    <property type="entry name" value="FORMATE HYDROGENLYASE SUBUNIT 5-RELATED"/>
    <property type="match status" value="1"/>
</dbReference>
<feature type="binding site" evidence="5">
    <location>
        <position position="548"/>
    </location>
    <ligand>
        <name>Ni(2+)</name>
        <dbReference type="ChEBI" id="CHEBI:49786"/>
    </ligand>
</feature>
<dbReference type="GO" id="GO:0016829">
    <property type="term" value="F:lyase activity"/>
    <property type="evidence" value="ECO:0007669"/>
    <property type="project" value="UniProtKB-KW"/>
</dbReference>
<evidence type="ECO:0000256" key="2">
    <source>
        <dbReference type="ARBA" id="ARBA00022448"/>
    </source>
</evidence>
<evidence type="ECO:0000256" key="3">
    <source>
        <dbReference type="ARBA" id="ARBA00023002"/>
    </source>
</evidence>
<keyword evidence="8" id="KW-0456">Lyase</keyword>
<dbReference type="InterPro" id="IPR052197">
    <property type="entry name" value="ComplexI_49kDa-like"/>
</dbReference>
<dbReference type="SUPFAM" id="SSF56762">
    <property type="entry name" value="HydB/Nqo4-like"/>
    <property type="match status" value="1"/>
</dbReference>
<name>Q24ST8_DESHY</name>
<comment type="cofactor">
    <cofactor evidence="5">
        <name>Fe cation</name>
        <dbReference type="ChEBI" id="CHEBI:24875"/>
    </cofactor>
</comment>
<feature type="binding site" evidence="5">
    <location>
        <position position="252"/>
    </location>
    <ligand>
        <name>Fe cation</name>
        <dbReference type="ChEBI" id="CHEBI:24875"/>
    </ligand>
</feature>
<dbReference type="Gene3D" id="1.10.645.10">
    <property type="entry name" value="Cytochrome-c3 Hydrogenase, chain B"/>
    <property type="match status" value="1"/>
</dbReference>
<dbReference type="eggNOG" id="COG3262">
    <property type="taxonomic scope" value="Bacteria"/>
</dbReference>
<dbReference type="GO" id="GO:0048038">
    <property type="term" value="F:quinone binding"/>
    <property type="evidence" value="ECO:0007669"/>
    <property type="project" value="InterPro"/>
</dbReference>
<dbReference type="STRING" id="138119.DSY3115"/>
<evidence type="ECO:0000313" key="8">
    <source>
        <dbReference type="EMBL" id="BAE84904.1"/>
    </source>
</evidence>
<feature type="binding site" evidence="5">
    <location>
        <position position="551"/>
    </location>
    <ligand>
        <name>Fe cation</name>
        <dbReference type="ChEBI" id="CHEBI:24875"/>
    </ligand>
</feature>
<comment type="subcellular location">
    <subcellularLocation>
        <location evidence="1">Cell membrane</location>
        <topology evidence="1">Peripheral membrane protein</topology>
    </subcellularLocation>
</comment>
<dbReference type="InterPro" id="IPR001268">
    <property type="entry name" value="NADH_UbQ_OxRdtase_30kDa_su"/>
</dbReference>
<keyword evidence="4" id="KW-0520">NAD</keyword>
<dbReference type="InterPro" id="IPR001501">
    <property type="entry name" value="Ni-dep_hyd_lsu"/>
</dbReference>